<protein>
    <submittedName>
        <fullName evidence="1">Uncharacterized protein</fullName>
    </submittedName>
</protein>
<evidence type="ECO:0000313" key="1">
    <source>
        <dbReference type="EMBL" id="KAF2886105.1"/>
    </source>
</evidence>
<proteinExistence type="predicted"/>
<sequence length="193" mass="21445">MSQVQWTSEMARSLVELYKLHPALYKVNSPNYHNKYESMQFLLPYCSKDKGASNLAVTYVTTTAEIHAEDDRVEKINTQDAENLIIELPDDIHENPSEANYSCSFDAEGVIDTNLPGVESQIFVASSGTGSTTQEIARRKEREAAKQSSNAADVDDCRKNAINAIVSENNTAPKTDVKAFCDFIESELSQIKN</sequence>
<evidence type="ECO:0000313" key="2">
    <source>
        <dbReference type="Proteomes" id="UP000801492"/>
    </source>
</evidence>
<gene>
    <name evidence="1" type="ORF">ILUMI_20068</name>
</gene>
<keyword evidence="2" id="KW-1185">Reference proteome</keyword>
<organism evidence="1 2">
    <name type="scientific">Ignelater luminosus</name>
    <name type="common">Cucubano</name>
    <name type="synonym">Pyrophorus luminosus</name>
    <dbReference type="NCBI Taxonomy" id="2038154"/>
    <lineage>
        <taxon>Eukaryota</taxon>
        <taxon>Metazoa</taxon>
        <taxon>Ecdysozoa</taxon>
        <taxon>Arthropoda</taxon>
        <taxon>Hexapoda</taxon>
        <taxon>Insecta</taxon>
        <taxon>Pterygota</taxon>
        <taxon>Neoptera</taxon>
        <taxon>Endopterygota</taxon>
        <taxon>Coleoptera</taxon>
        <taxon>Polyphaga</taxon>
        <taxon>Elateriformia</taxon>
        <taxon>Elateroidea</taxon>
        <taxon>Elateridae</taxon>
        <taxon>Agrypninae</taxon>
        <taxon>Pyrophorini</taxon>
        <taxon>Ignelater</taxon>
    </lineage>
</organism>
<name>A0A8K0CLN3_IGNLU</name>
<dbReference type="AlphaFoldDB" id="A0A8K0CLN3"/>
<accession>A0A8K0CLN3</accession>
<comment type="caution">
    <text evidence="1">The sequence shown here is derived from an EMBL/GenBank/DDBJ whole genome shotgun (WGS) entry which is preliminary data.</text>
</comment>
<reference evidence="1" key="1">
    <citation type="submission" date="2019-08" db="EMBL/GenBank/DDBJ databases">
        <title>The genome of the North American firefly Photinus pyralis.</title>
        <authorList>
            <consortium name="Photinus pyralis genome working group"/>
            <person name="Fallon T.R."/>
            <person name="Sander Lower S.E."/>
            <person name="Weng J.-K."/>
        </authorList>
    </citation>
    <scope>NUCLEOTIDE SEQUENCE</scope>
    <source>
        <strain evidence="1">TRF0915ILg1</strain>
        <tissue evidence="1">Whole body</tissue>
    </source>
</reference>
<dbReference type="EMBL" id="VTPC01088652">
    <property type="protein sequence ID" value="KAF2886105.1"/>
    <property type="molecule type" value="Genomic_DNA"/>
</dbReference>
<dbReference type="Proteomes" id="UP000801492">
    <property type="component" value="Unassembled WGS sequence"/>
</dbReference>